<dbReference type="STRING" id="151549.A0A4C1VZA0"/>
<dbReference type="SUPFAM" id="SSF53474">
    <property type="entry name" value="alpha/beta-Hydrolases"/>
    <property type="match status" value="1"/>
</dbReference>
<dbReference type="Pfam" id="PF04083">
    <property type="entry name" value="Abhydro_lipase"/>
    <property type="match status" value="1"/>
</dbReference>
<sequence length="454" mass="49931">MFKTALITVCLLAPCFAMLSPHAQSVLRDSLANPGRYTASQLEDGLLSVNNGDIVERVDADGVIVSNEALEPTRNTEVPVPDPFGAKNKAVLFAVLHMGVMLKQRDHKARSREALRLQYRYWPDIKINGIGEIFGTMISLSEAASRLTTDIESKPVLIGPRLCDLLTRSGWSVPDTSVSLIASLPTDSGRRRCRWCMLRLCRVHMQVSTCACVAVFLAGSNKATSALASSNAYPNLFQPEIVKKYGYPSEIHSVQTDDGYILEMHRIPHGREGAPLGGRPAVLLMHGLLSSSADYVIIGPGKALGYILADAGFDVWLGNARGNHYSRRHTSRNPDSIFTSFWDFSWEEIGRFDVAAMVDYVLETTSQKNLHYVGHSQGTTAFFVLNSMRPEYNEKFASAHLLAPVAFMNNFPSDALASVASHTNILYVSNVFAICELTRDNEELVKSTVSTSLL</sequence>
<dbReference type="PANTHER" id="PTHR11005">
    <property type="entry name" value="LYSOSOMAL ACID LIPASE-RELATED"/>
    <property type="match status" value="1"/>
</dbReference>
<reference evidence="9 10" key="1">
    <citation type="journal article" date="2019" name="Commun. Biol.">
        <title>The bagworm genome reveals a unique fibroin gene that provides high tensile strength.</title>
        <authorList>
            <person name="Kono N."/>
            <person name="Nakamura H."/>
            <person name="Ohtoshi R."/>
            <person name="Tomita M."/>
            <person name="Numata K."/>
            <person name="Arakawa K."/>
        </authorList>
    </citation>
    <scope>NUCLEOTIDE SEQUENCE [LARGE SCALE GENOMIC DNA]</scope>
</reference>
<name>A0A4C1VZA0_EUMVA</name>
<keyword evidence="3" id="KW-0378">Hydrolase</keyword>
<dbReference type="AlphaFoldDB" id="A0A4C1VZA0"/>
<keyword evidence="6" id="KW-0325">Glycoprotein</keyword>
<evidence type="ECO:0000256" key="4">
    <source>
        <dbReference type="ARBA" id="ARBA00022963"/>
    </source>
</evidence>
<dbReference type="GO" id="GO:0016787">
    <property type="term" value="F:hydrolase activity"/>
    <property type="evidence" value="ECO:0007669"/>
    <property type="project" value="UniProtKB-KW"/>
</dbReference>
<evidence type="ECO:0000256" key="5">
    <source>
        <dbReference type="ARBA" id="ARBA00023098"/>
    </source>
</evidence>
<dbReference type="FunFam" id="3.40.50.1820:FF:000057">
    <property type="entry name" value="Lipase"/>
    <property type="match status" value="1"/>
</dbReference>
<organism evidence="9 10">
    <name type="scientific">Eumeta variegata</name>
    <name type="common">Bagworm moth</name>
    <name type="synonym">Eumeta japonica</name>
    <dbReference type="NCBI Taxonomy" id="151549"/>
    <lineage>
        <taxon>Eukaryota</taxon>
        <taxon>Metazoa</taxon>
        <taxon>Ecdysozoa</taxon>
        <taxon>Arthropoda</taxon>
        <taxon>Hexapoda</taxon>
        <taxon>Insecta</taxon>
        <taxon>Pterygota</taxon>
        <taxon>Neoptera</taxon>
        <taxon>Endopterygota</taxon>
        <taxon>Lepidoptera</taxon>
        <taxon>Glossata</taxon>
        <taxon>Ditrysia</taxon>
        <taxon>Tineoidea</taxon>
        <taxon>Psychidae</taxon>
        <taxon>Oiketicinae</taxon>
        <taxon>Eumeta</taxon>
    </lineage>
</organism>
<comment type="similarity">
    <text evidence="1">Belongs to the AB hydrolase superfamily. Lipase family.</text>
</comment>
<comment type="caution">
    <text evidence="9">The sequence shown here is derived from an EMBL/GenBank/DDBJ whole genome shotgun (WGS) entry which is preliminary data.</text>
</comment>
<evidence type="ECO:0000256" key="1">
    <source>
        <dbReference type="ARBA" id="ARBA00010701"/>
    </source>
</evidence>
<gene>
    <name evidence="9" type="primary">Lip3</name>
    <name evidence="9" type="ORF">EVAR_87496_1</name>
</gene>
<evidence type="ECO:0000256" key="7">
    <source>
        <dbReference type="SAM" id="SignalP"/>
    </source>
</evidence>
<dbReference type="GO" id="GO:0016042">
    <property type="term" value="P:lipid catabolic process"/>
    <property type="evidence" value="ECO:0007669"/>
    <property type="project" value="UniProtKB-KW"/>
</dbReference>
<keyword evidence="10" id="KW-1185">Reference proteome</keyword>
<dbReference type="InterPro" id="IPR029058">
    <property type="entry name" value="AB_hydrolase_fold"/>
</dbReference>
<evidence type="ECO:0000313" key="9">
    <source>
        <dbReference type="EMBL" id="GBP43579.1"/>
    </source>
</evidence>
<evidence type="ECO:0000256" key="3">
    <source>
        <dbReference type="ARBA" id="ARBA00022801"/>
    </source>
</evidence>
<keyword evidence="5" id="KW-0443">Lipid metabolism</keyword>
<evidence type="ECO:0000256" key="2">
    <source>
        <dbReference type="ARBA" id="ARBA00022729"/>
    </source>
</evidence>
<dbReference type="InterPro" id="IPR006693">
    <property type="entry name" value="AB_hydrolase_lipase"/>
</dbReference>
<dbReference type="OrthoDB" id="9974421at2759"/>
<keyword evidence="2 7" id="KW-0732">Signal</keyword>
<proteinExistence type="inferred from homology"/>
<evidence type="ECO:0000259" key="8">
    <source>
        <dbReference type="Pfam" id="PF04083"/>
    </source>
</evidence>
<feature type="signal peptide" evidence="7">
    <location>
        <begin position="1"/>
        <end position="17"/>
    </location>
</feature>
<protein>
    <submittedName>
        <fullName evidence="9">Lipase 3</fullName>
    </submittedName>
</protein>
<feature type="domain" description="Partial AB-hydrolase lipase" evidence="8">
    <location>
        <begin position="240"/>
        <end position="297"/>
    </location>
</feature>
<evidence type="ECO:0000313" key="10">
    <source>
        <dbReference type="Proteomes" id="UP000299102"/>
    </source>
</evidence>
<evidence type="ECO:0000256" key="6">
    <source>
        <dbReference type="ARBA" id="ARBA00023180"/>
    </source>
</evidence>
<keyword evidence="4" id="KW-0442">Lipid degradation</keyword>
<accession>A0A4C1VZA0</accession>
<feature type="chain" id="PRO_5020031754" evidence="7">
    <location>
        <begin position="18"/>
        <end position="454"/>
    </location>
</feature>
<dbReference type="Gene3D" id="3.40.50.1820">
    <property type="entry name" value="alpha/beta hydrolase"/>
    <property type="match status" value="1"/>
</dbReference>
<dbReference type="Proteomes" id="UP000299102">
    <property type="component" value="Unassembled WGS sequence"/>
</dbReference>
<dbReference type="EMBL" id="BGZK01000438">
    <property type="protein sequence ID" value="GBP43579.1"/>
    <property type="molecule type" value="Genomic_DNA"/>
</dbReference>